<dbReference type="Pfam" id="PF05257">
    <property type="entry name" value="CHAP"/>
    <property type="match status" value="1"/>
</dbReference>
<gene>
    <name evidence="2" type="ORF">FSP39_005466</name>
</gene>
<evidence type="ECO:0000313" key="2">
    <source>
        <dbReference type="EMBL" id="KAK3101687.1"/>
    </source>
</evidence>
<reference evidence="2" key="1">
    <citation type="submission" date="2019-08" db="EMBL/GenBank/DDBJ databases">
        <title>The improved chromosome-level genome for the pearl oyster Pinctada fucata martensii using PacBio sequencing and Hi-C.</title>
        <authorList>
            <person name="Zheng Z."/>
        </authorList>
    </citation>
    <scope>NUCLEOTIDE SEQUENCE</scope>
    <source>
        <strain evidence="2">ZZ-2019</strain>
        <tissue evidence="2">Adductor muscle</tissue>
    </source>
</reference>
<dbReference type="Proteomes" id="UP001186944">
    <property type="component" value="Unassembled WGS sequence"/>
</dbReference>
<evidence type="ECO:0000313" key="3">
    <source>
        <dbReference type="Proteomes" id="UP001186944"/>
    </source>
</evidence>
<dbReference type="EMBL" id="VSWD01000005">
    <property type="protein sequence ID" value="KAK3101687.1"/>
    <property type="molecule type" value="Genomic_DNA"/>
</dbReference>
<dbReference type="InterPro" id="IPR007921">
    <property type="entry name" value="CHAP_dom"/>
</dbReference>
<feature type="domain" description="Peptidase C51" evidence="1">
    <location>
        <begin position="180"/>
        <end position="259"/>
    </location>
</feature>
<organism evidence="2 3">
    <name type="scientific">Pinctada imbricata</name>
    <name type="common">Atlantic pearl-oyster</name>
    <name type="synonym">Pinctada martensii</name>
    <dbReference type="NCBI Taxonomy" id="66713"/>
    <lineage>
        <taxon>Eukaryota</taxon>
        <taxon>Metazoa</taxon>
        <taxon>Spiralia</taxon>
        <taxon>Lophotrochozoa</taxon>
        <taxon>Mollusca</taxon>
        <taxon>Bivalvia</taxon>
        <taxon>Autobranchia</taxon>
        <taxon>Pteriomorphia</taxon>
        <taxon>Pterioida</taxon>
        <taxon>Pterioidea</taxon>
        <taxon>Pteriidae</taxon>
        <taxon>Pinctada</taxon>
    </lineage>
</organism>
<keyword evidence="3" id="KW-1185">Reference proteome</keyword>
<evidence type="ECO:0000259" key="1">
    <source>
        <dbReference type="Pfam" id="PF05257"/>
    </source>
</evidence>
<sequence length="289" mass="32245">MSISAPAGTDLFEIRDHAVDAVRSKYIQKLSSGLGSNRVLRIKDCLDIIGVCDWMMKIDRLPCSAVGGKCQEKSNACNSRRFKGLCDHLDDICCAEDDSQRHCVAYGGECFIFESSCVSGSKLQAHCSLGTCCMPYFVGPLKITAEKIAQAAESFEGSTKWKQKRIGFIKHWKNANKPKCNLFVFDVLLGISAAVPNRKKGSYAPIGANEWGNPDSIYIKEVRCYKQVTTTHQRGDIISFPYSQGLGHVGIITSTTHYISAQEYKIEVMPIKMNLNRVVWRYNYNDPDC</sequence>
<dbReference type="AlphaFoldDB" id="A0AA89C9Y7"/>
<proteinExistence type="predicted"/>
<accession>A0AA89C9Y7</accession>
<name>A0AA89C9Y7_PINIB</name>
<protein>
    <recommendedName>
        <fullName evidence="1">Peptidase C51 domain-containing protein</fullName>
    </recommendedName>
</protein>
<comment type="caution">
    <text evidence="2">The sequence shown here is derived from an EMBL/GenBank/DDBJ whole genome shotgun (WGS) entry which is preliminary data.</text>
</comment>